<evidence type="ECO:0000256" key="8">
    <source>
        <dbReference type="ARBA" id="ARBA00031108"/>
    </source>
</evidence>
<evidence type="ECO:0000313" key="10">
    <source>
        <dbReference type="EMBL" id="ADN01818.1"/>
    </source>
</evidence>
<dbReference type="EMBL" id="CP001698">
    <property type="protein sequence ID" value="ADN01818.1"/>
    <property type="molecule type" value="Genomic_DNA"/>
</dbReference>
<dbReference type="KEGG" id="sta:STHERM_c08690"/>
<dbReference type="HOGENOM" id="CLU_019723_0_1_12"/>
<dbReference type="Gene3D" id="3.40.50.10950">
    <property type="match status" value="1"/>
</dbReference>
<dbReference type="InterPro" id="IPR004614">
    <property type="entry name" value="P_AcTrfase"/>
</dbReference>
<comment type="catalytic activity">
    <reaction evidence="1">
        <text>acetyl-CoA + phosphate = acetyl phosphate + CoA</text>
        <dbReference type="Rhea" id="RHEA:19521"/>
        <dbReference type="ChEBI" id="CHEBI:22191"/>
        <dbReference type="ChEBI" id="CHEBI:43474"/>
        <dbReference type="ChEBI" id="CHEBI:57287"/>
        <dbReference type="ChEBI" id="CHEBI:57288"/>
        <dbReference type="EC" id="2.3.1.8"/>
    </reaction>
</comment>
<accession>E0RS31</accession>
<evidence type="ECO:0000256" key="5">
    <source>
        <dbReference type="ARBA" id="ARBA00021528"/>
    </source>
</evidence>
<dbReference type="SUPFAM" id="SSF53659">
    <property type="entry name" value="Isocitrate/Isopropylmalate dehydrogenase-like"/>
    <property type="match status" value="1"/>
</dbReference>
<organism evidence="10 11">
    <name type="scientific">Winmispira thermophila (strain ATCC 49972 / DSM 6192 / RI 19.B1)</name>
    <name type="common">Spirochaeta thermophila</name>
    <dbReference type="NCBI Taxonomy" id="665571"/>
    <lineage>
        <taxon>Bacteria</taxon>
        <taxon>Pseudomonadati</taxon>
        <taxon>Spirochaetota</taxon>
        <taxon>Spirochaetia</taxon>
        <taxon>Winmispirales</taxon>
        <taxon>Winmispiraceae</taxon>
        <taxon>Winmispira</taxon>
    </lineage>
</organism>
<gene>
    <name evidence="10" type="ordered locus">STHERM_c08690</name>
</gene>
<dbReference type="PANTHER" id="PTHR43356">
    <property type="entry name" value="PHOSPHATE ACETYLTRANSFERASE"/>
    <property type="match status" value="1"/>
</dbReference>
<keyword evidence="6 10" id="KW-0808">Transferase</keyword>
<comment type="pathway">
    <text evidence="2">Metabolic intermediate biosynthesis; acetyl-CoA biosynthesis; acetyl-CoA from acetate: step 2/2.</text>
</comment>
<evidence type="ECO:0000256" key="3">
    <source>
        <dbReference type="ARBA" id="ARBA00005656"/>
    </source>
</evidence>
<dbReference type="Gene3D" id="3.40.50.10750">
    <property type="entry name" value="Isocitrate/Isopropylmalate dehydrogenase-like"/>
    <property type="match status" value="1"/>
</dbReference>
<feature type="domain" description="Phosphate acetyl/butaryl transferase" evidence="9">
    <location>
        <begin position="17"/>
        <end position="340"/>
    </location>
</feature>
<evidence type="ECO:0000313" key="11">
    <source>
        <dbReference type="Proteomes" id="UP000001296"/>
    </source>
</evidence>
<reference key="1">
    <citation type="submission" date="2009-08" db="EMBL/GenBank/DDBJ databases">
        <title>The genome sequence of Spirochaeta thermophila DSM6192.</title>
        <authorList>
            <person name="Angelov A."/>
            <person name="Mientus M."/>
            <person name="Wittenberg S."/>
            <person name="Lehmann R."/>
            <person name="Liesegang H."/>
            <person name="Daniel R."/>
            <person name="Liebl W."/>
        </authorList>
    </citation>
    <scope>NUCLEOTIDE SEQUENCE</scope>
    <source>
        <strain>DSM 6192</strain>
    </source>
</reference>
<dbReference type="AlphaFoldDB" id="E0RS31"/>
<dbReference type="Pfam" id="PF01515">
    <property type="entry name" value="PTA_PTB"/>
    <property type="match status" value="1"/>
</dbReference>
<protein>
    <recommendedName>
        <fullName evidence="5">Phosphate acetyltransferase</fullName>
        <ecNumber evidence="4">2.3.1.8</ecNumber>
    </recommendedName>
    <alternativeName>
        <fullName evidence="8">Phosphotransacetylase</fullName>
    </alternativeName>
</protein>
<evidence type="ECO:0000256" key="6">
    <source>
        <dbReference type="ARBA" id="ARBA00022679"/>
    </source>
</evidence>
<dbReference type="NCBIfam" id="TIGR00651">
    <property type="entry name" value="pta"/>
    <property type="match status" value="1"/>
</dbReference>
<dbReference type="InterPro" id="IPR042112">
    <property type="entry name" value="P_AcTrfase_dom2"/>
</dbReference>
<dbReference type="InterPro" id="IPR002505">
    <property type="entry name" value="PTA_PTB"/>
</dbReference>
<sequence length="344" mass="37255">MITLESPMRKEQKDMDFVAEMWKKAKDRQRRLVLPEGTEERTLKAAQIIRKQGLASQVVLLGDPGEVEAKAHEAGVSLEGISVMQPGVPDDLEAFAEEYYELRKHKGMTKETAYKEICDPLRWGAMMVRLGKADVMVAGAENSTGNVLRAALTIIKTREGIKYASSCFVMKMRDTSWGVEGHLVFADCATIPDPTPEQLAEITIASAESCRNFLNAEPVVAMLSFSTKGSAQHPLVDKVVEALELVRAKRPDLVVDGELQADAALVPEVGKKKAPGSQVAGRANVLIFPDLNAGNIGYKLVQRLAGAEAYGPFLQGFAKPVSDLSRGCSVDDIVNTAAATLAQD</sequence>
<comment type="similarity">
    <text evidence="3">Belongs to the phosphate acetyltransferase and butyryltransferase family.</text>
</comment>
<evidence type="ECO:0000259" key="9">
    <source>
        <dbReference type="Pfam" id="PF01515"/>
    </source>
</evidence>
<name>E0RS31_WINT6</name>
<dbReference type="PaxDb" id="665571-STHERM_c08690"/>
<dbReference type="eggNOG" id="COG0280">
    <property type="taxonomic scope" value="Bacteria"/>
</dbReference>
<dbReference type="PIRSF" id="PIRSF000428">
    <property type="entry name" value="P_Ac_trans"/>
    <property type="match status" value="1"/>
</dbReference>
<dbReference type="NCBIfam" id="NF007233">
    <property type="entry name" value="PRK09653.1"/>
    <property type="match status" value="1"/>
</dbReference>
<evidence type="ECO:0000256" key="7">
    <source>
        <dbReference type="ARBA" id="ARBA00023315"/>
    </source>
</evidence>
<proteinExistence type="inferred from homology"/>
<dbReference type="GO" id="GO:0008959">
    <property type="term" value="F:phosphate acetyltransferase activity"/>
    <property type="evidence" value="ECO:0007669"/>
    <property type="project" value="UniProtKB-EC"/>
</dbReference>
<dbReference type="InterPro" id="IPR012147">
    <property type="entry name" value="P_Ac_Bu_trans"/>
</dbReference>
<dbReference type="InterPro" id="IPR042113">
    <property type="entry name" value="P_AcTrfase_dom1"/>
</dbReference>
<evidence type="ECO:0000256" key="1">
    <source>
        <dbReference type="ARBA" id="ARBA00000705"/>
    </source>
</evidence>
<dbReference type="InterPro" id="IPR050500">
    <property type="entry name" value="Phos_Acetyltrans/Butyryltrans"/>
</dbReference>
<keyword evidence="7 10" id="KW-0012">Acyltransferase</keyword>
<dbReference type="EC" id="2.3.1.8" evidence="4"/>
<dbReference type="Proteomes" id="UP000001296">
    <property type="component" value="Chromosome"/>
</dbReference>
<dbReference type="PANTHER" id="PTHR43356:SF3">
    <property type="entry name" value="PHOSPHATE ACETYLTRANSFERASE"/>
    <property type="match status" value="1"/>
</dbReference>
<reference evidence="10 11" key="2">
    <citation type="journal article" date="2010" name="J. Bacteriol.">
        <title>Genome sequence of the polysaccharide-degrading, thermophilic anaerobe Spirochaeta thermophila DSM 6192.</title>
        <authorList>
            <person name="Angelov A."/>
            <person name="Liebl S."/>
            <person name="Ballschmiter M."/>
            <person name="Bomeke M."/>
            <person name="Lehmann R."/>
            <person name="Liesegang H."/>
            <person name="Daniel R."/>
            <person name="Liebl W."/>
        </authorList>
    </citation>
    <scope>NUCLEOTIDE SEQUENCE [LARGE SCALE GENOMIC DNA]</scope>
    <source>
        <strain evidence="11">ATCC 49972 / DSM 6192 / RI 19.B1</strain>
    </source>
</reference>
<evidence type="ECO:0000256" key="2">
    <source>
        <dbReference type="ARBA" id="ARBA00004989"/>
    </source>
</evidence>
<evidence type="ECO:0000256" key="4">
    <source>
        <dbReference type="ARBA" id="ARBA00012707"/>
    </source>
</evidence>